<sequence>MVNSKNLKRNYIHSSQPKSYQPNQMNNFYTMEMRKKLSGPRSKIIYSKRFPSIEGVFGAIKGSRGGNLFLTKGIEKVFLEWSERCSAHNIAKLCGFRYV</sequence>
<dbReference type="EMBL" id="AFLV02000038">
    <property type="protein sequence ID" value="EKR64611.1"/>
    <property type="molecule type" value="Genomic_DNA"/>
</dbReference>
<dbReference type="AlphaFoldDB" id="A0A828Z103"/>
<accession>A0A828Z103</accession>
<comment type="caution">
    <text evidence="3">The sequence shown here is derived from an EMBL/GenBank/DDBJ whole genome shotgun (WGS) entry which is preliminary data.</text>
</comment>
<feature type="domain" description="Transposase DDE" evidence="2">
    <location>
        <begin position="16"/>
        <end position="94"/>
    </location>
</feature>
<gene>
    <name evidence="3" type="ORF">LEP1GSC036_3267</name>
</gene>
<evidence type="ECO:0000259" key="2">
    <source>
        <dbReference type="Pfam" id="PF13751"/>
    </source>
</evidence>
<protein>
    <submittedName>
        <fullName evidence="3">Transposase DDE domain protein</fullName>
    </submittedName>
</protein>
<dbReference type="Pfam" id="PF13751">
    <property type="entry name" value="DDE_Tnp_1_6"/>
    <property type="match status" value="1"/>
</dbReference>
<name>A0A828Z103_9LEPT</name>
<dbReference type="InterPro" id="IPR025668">
    <property type="entry name" value="Tnp_DDE_dom"/>
</dbReference>
<dbReference type="Proteomes" id="UP000001338">
    <property type="component" value="Unassembled WGS sequence"/>
</dbReference>
<organism evidence="3 4">
    <name type="scientific">Leptospira weilii str. 2006001853</name>
    <dbReference type="NCBI Taxonomy" id="1001589"/>
    <lineage>
        <taxon>Bacteria</taxon>
        <taxon>Pseudomonadati</taxon>
        <taxon>Spirochaetota</taxon>
        <taxon>Spirochaetia</taxon>
        <taxon>Leptospirales</taxon>
        <taxon>Leptospiraceae</taxon>
        <taxon>Leptospira</taxon>
    </lineage>
</organism>
<proteinExistence type="predicted"/>
<feature type="compositionally biased region" description="Basic residues" evidence="1">
    <location>
        <begin position="1"/>
        <end position="11"/>
    </location>
</feature>
<feature type="compositionally biased region" description="Polar residues" evidence="1">
    <location>
        <begin position="12"/>
        <end position="24"/>
    </location>
</feature>
<feature type="region of interest" description="Disordered" evidence="1">
    <location>
        <begin position="1"/>
        <end position="24"/>
    </location>
</feature>
<evidence type="ECO:0000313" key="3">
    <source>
        <dbReference type="EMBL" id="EKR64611.1"/>
    </source>
</evidence>
<evidence type="ECO:0000313" key="4">
    <source>
        <dbReference type="Proteomes" id="UP000001338"/>
    </source>
</evidence>
<evidence type="ECO:0000256" key="1">
    <source>
        <dbReference type="SAM" id="MobiDB-lite"/>
    </source>
</evidence>
<reference evidence="3 4" key="1">
    <citation type="submission" date="2012-10" db="EMBL/GenBank/DDBJ databases">
        <authorList>
            <person name="Harkins D.M."/>
            <person name="Durkin A.S."/>
            <person name="Brinkac L.M."/>
            <person name="Haft D.H."/>
            <person name="Selengut J.D."/>
            <person name="Sanka R."/>
            <person name="DePew J."/>
            <person name="Purushe J."/>
            <person name="Whelen A.C."/>
            <person name="Vinetz J.M."/>
            <person name="Sutton G.G."/>
            <person name="Nierman W.C."/>
            <person name="Fouts D.E."/>
        </authorList>
    </citation>
    <scope>NUCLEOTIDE SEQUENCE [LARGE SCALE GENOMIC DNA]</scope>
    <source>
        <strain evidence="3 4">2006001853</strain>
    </source>
</reference>